<reference evidence="4 5" key="1">
    <citation type="submission" date="2024-04" db="EMBL/GenBank/DDBJ databases">
        <title>Tritrichomonas musculus Genome.</title>
        <authorList>
            <person name="Alves-Ferreira E."/>
            <person name="Grigg M."/>
            <person name="Lorenzi H."/>
            <person name="Galac M."/>
        </authorList>
    </citation>
    <scope>NUCLEOTIDE SEQUENCE [LARGE SCALE GENOMIC DNA]</scope>
    <source>
        <strain evidence="4 5">EAF2021</strain>
    </source>
</reference>
<dbReference type="InterPro" id="IPR011032">
    <property type="entry name" value="GroES-like_sf"/>
</dbReference>
<keyword evidence="5" id="KW-1185">Reference proteome</keyword>
<dbReference type="SMART" id="SM00883">
    <property type="entry name" value="Cpn10"/>
    <property type="match status" value="1"/>
</dbReference>
<evidence type="ECO:0000313" key="4">
    <source>
        <dbReference type="EMBL" id="KAK8878055.1"/>
    </source>
</evidence>
<dbReference type="Proteomes" id="UP001470230">
    <property type="component" value="Unassembled WGS sequence"/>
</dbReference>
<keyword evidence="2 3" id="KW-0143">Chaperone</keyword>
<organism evidence="4 5">
    <name type="scientific">Tritrichomonas musculus</name>
    <dbReference type="NCBI Taxonomy" id="1915356"/>
    <lineage>
        <taxon>Eukaryota</taxon>
        <taxon>Metamonada</taxon>
        <taxon>Parabasalia</taxon>
        <taxon>Tritrichomonadida</taxon>
        <taxon>Tritrichomonadidae</taxon>
        <taxon>Tritrichomonas</taxon>
    </lineage>
</organism>
<comment type="similarity">
    <text evidence="1 3">Belongs to the GroES chaperonin family.</text>
</comment>
<gene>
    <name evidence="4" type="ORF">M9Y10_004818</name>
</gene>
<evidence type="ECO:0008006" key="6">
    <source>
        <dbReference type="Google" id="ProtNLM"/>
    </source>
</evidence>
<dbReference type="EMBL" id="JAPFFF010000011">
    <property type="protein sequence ID" value="KAK8878055.1"/>
    <property type="molecule type" value="Genomic_DNA"/>
</dbReference>
<evidence type="ECO:0000313" key="5">
    <source>
        <dbReference type="Proteomes" id="UP001470230"/>
    </source>
</evidence>
<sequence>MLNICSSSVKHFFKSKLGVKPLGARVLIECDSKKEKVNGLFIPESAQQEINQGTVLAVGKGRRVDNKIIPMTIKVGQRVLIPQYGGQVVKLNDKNYTIIDEEMVLGVFVK</sequence>
<dbReference type="InterPro" id="IPR037124">
    <property type="entry name" value="Chaperonin_GroES_sf"/>
</dbReference>
<dbReference type="SUPFAM" id="SSF50129">
    <property type="entry name" value="GroES-like"/>
    <property type="match status" value="1"/>
</dbReference>
<evidence type="ECO:0000256" key="3">
    <source>
        <dbReference type="RuleBase" id="RU003479"/>
    </source>
</evidence>
<name>A0ABR2JJZ8_9EUKA</name>
<dbReference type="Gene3D" id="2.30.33.40">
    <property type="entry name" value="GroES chaperonin"/>
    <property type="match status" value="1"/>
</dbReference>
<protein>
    <recommendedName>
        <fullName evidence="6">10 kDa chaperonin</fullName>
    </recommendedName>
</protein>
<dbReference type="InterPro" id="IPR020818">
    <property type="entry name" value="Chaperonin_GroES"/>
</dbReference>
<proteinExistence type="inferred from homology"/>
<dbReference type="PRINTS" id="PR00297">
    <property type="entry name" value="CHAPERONIN10"/>
</dbReference>
<evidence type="ECO:0000256" key="2">
    <source>
        <dbReference type="ARBA" id="ARBA00023186"/>
    </source>
</evidence>
<comment type="caution">
    <text evidence="4">The sequence shown here is derived from an EMBL/GenBank/DDBJ whole genome shotgun (WGS) entry which is preliminary data.</text>
</comment>
<dbReference type="Pfam" id="PF00166">
    <property type="entry name" value="Cpn10"/>
    <property type="match status" value="1"/>
</dbReference>
<dbReference type="CDD" id="cd00320">
    <property type="entry name" value="cpn10"/>
    <property type="match status" value="1"/>
</dbReference>
<accession>A0ABR2JJZ8</accession>
<dbReference type="PANTHER" id="PTHR10772:SF0">
    <property type="entry name" value="10 KDA HEAT SHOCK PROTEIN, MITOCHONDRIAL"/>
    <property type="match status" value="1"/>
</dbReference>
<evidence type="ECO:0000256" key="1">
    <source>
        <dbReference type="ARBA" id="ARBA00006975"/>
    </source>
</evidence>
<dbReference type="PANTHER" id="PTHR10772">
    <property type="entry name" value="10 KDA HEAT SHOCK PROTEIN"/>
    <property type="match status" value="1"/>
</dbReference>